<proteinExistence type="predicted"/>
<dbReference type="InterPro" id="IPR000792">
    <property type="entry name" value="Tscrpt_reg_LuxR_C"/>
</dbReference>
<gene>
    <name evidence="5" type="ORF">N136_04875</name>
</gene>
<dbReference type="EMBL" id="AWVQ01000954">
    <property type="protein sequence ID" value="ERK61059.1"/>
    <property type="molecule type" value="Genomic_DNA"/>
</dbReference>
<feature type="domain" description="HTH luxR-type" evidence="4">
    <location>
        <begin position="12"/>
        <end position="77"/>
    </location>
</feature>
<dbReference type="CDD" id="cd06170">
    <property type="entry name" value="LuxR_C_like"/>
    <property type="match status" value="1"/>
</dbReference>
<evidence type="ECO:0000313" key="5">
    <source>
        <dbReference type="EMBL" id="ERK61059.1"/>
    </source>
</evidence>
<dbReference type="PATRIC" id="fig|1358026.3.peg.3897"/>
<dbReference type="GO" id="GO:0003677">
    <property type="term" value="F:DNA binding"/>
    <property type="evidence" value="ECO:0007669"/>
    <property type="project" value="UniProtKB-KW"/>
</dbReference>
<evidence type="ECO:0000259" key="4">
    <source>
        <dbReference type="PROSITE" id="PS50043"/>
    </source>
</evidence>
<evidence type="ECO:0000256" key="1">
    <source>
        <dbReference type="ARBA" id="ARBA00023015"/>
    </source>
</evidence>
<comment type="caution">
    <text evidence="5">The sequence shown here is derived from an EMBL/GenBank/DDBJ whole genome shotgun (WGS) entry which is preliminary data.</text>
</comment>
<dbReference type="RefSeq" id="WP_021756962.1">
    <property type="nucleotide sequence ID" value="NZ_KI271961.1"/>
</dbReference>
<dbReference type="PROSITE" id="PS50043">
    <property type="entry name" value="HTH_LUXR_2"/>
    <property type="match status" value="1"/>
</dbReference>
<evidence type="ECO:0000256" key="3">
    <source>
        <dbReference type="ARBA" id="ARBA00023163"/>
    </source>
</evidence>
<dbReference type="PRINTS" id="PR00038">
    <property type="entry name" value="HTHLUXR"/>
</dbReference>
<dbReference type="SUPFAM" id="SSF46894">
    <property type="entry name" value="C-terminal effector domain of the bipartite response regulators"/>
    <property type="match status" value="1"/>
</dbReference>
<reference evidence="5 6" key="1">
    <citation type="submission" date="2013-08" db="EMBL/GenBank/DDBJ databases">
        <authorList>
            <person name="Weinstock G."/>
            <person name="Sodergren E."/>
            <person name="Wylie T."/>
            <person name="Fulton L."/>
            <person name="Fulton R."/>
            <person name="Fronick C."/>
            <person name="O'Laughlin M."/>
            <person name="Godfrey J."/>
            <person name="Miner T."/>
            <person name="Herter B."/>
            <person name="Appelbaum E."/>
            <person name="Cordes M."/>
            <person name="Lek S."/>
            <person name="Wollam A."/>
            <person name="Pepin K.H."/>
            <person name="Palsikar V.B."/>
            <person name="Mitreva M."/>
            <person name="Wilson R.K."/>
        </authorList>
    </citation>
    <scope>NUCLEOTIDE SEQUENCE [LARGE SCALE GENOMIC DNA]</scope>
    <source>
        <strain evidence="5 6">ATCC 14665</strain>
    </source>
</reference>
<dbReference type="Pfam" id="PF00196">
    <property type="entry name" value="GerE"/>
    <property type="match status" value="1"/>
</dbReference>
<dbReference type="SMART" id="SM00421">
    <property type="entry name" value="HTH_LUXR"/>
    <property type="match status" value="1"/>
</dbReference>
<accession>U2QXZ4</accession>
<dbReference type="GO" id="GO:0006355">
    <property type="term" value="P:regulation of DNA-templated transcription"/>
    <property type="evidence" value="ECO:0007669"/>
    <property type="project" value="InterPro"/>
</dbReference>
<evidence type="ECO:0000313" key="6">
    <source>
        <dbReference type="Proteomes" id="UP000016605"/>
    </source>
</evidence>
<dbReference type="PANTHER" id="PTHR44688:SF16">
    <property type="entry name" value="DNA-BINDING TRANSCRIPTIONAL ACTIVATOR DEVR_DOSR"/>
    <property type="match status" value="1"/>
</dbReference>
<dbReference type="AlphaFoldDB" id="U2QXZ4"/>
<dbReference type="InterPro" id="IPR016032">
    <property type="entry name" value="Sig_transdc_resp-reg_C-effctor"/>
</dbReference>
<dbReference type="PROSITE" id="PS00622">
    <property type="entry name" value="HTH_LUXR_1"/>
    <property type="match status" value="1"/>
</dbReference>
<keyword evidence="3" id="KW-0804">Transcription</keyword>
<dbReference type="OrthoDB" id="483at2"/>
<feature type="non-terminal residue" evidence="5">
    <location>
        <position position="1"/>
    </location>
</feature>
<evidence type="ECO:0000256" key="2">
    <source>
        <dbReference type="ARBA" id="ARBA00023125"/>
    </source>
</evidence>
<keyword evidence="1" id="KW-0805">Transcription regulation</keyword>
<dbReference type="Proteomes" id="UP000016605">
    <property type="component" value="Unassembled WGS sequence"/>
</dbReference>
<dbReference type="HOGENOM" id="CLU_2445918_0_0_11"/>
<organism evidence="5 6">
    <name type="scientific">Leifsonia aquatica ATCC 14665</name>
    <dbReference type="NCBI Taxonomy" id="1358026"/>
    <lineage>
        <taxon>Bacteria</taxon>
        <taxon>Bacillati</taxon>
        <taxon>Actinomycetota</taxon>
        <taxon>Actinomycetes</taxon>
        <taxon>Micrococcales</taxon>
        <taxon>Microbacteriaceae</taxon>
        <taxon>Leifsonia</taxon>
    </lineage>
</organism>
<dbReference type="Gene3D" id="1.10.10.10">
    <property type="entry name" value="Winged helix-like DNA-binding domain superfamily/Winged helix DNA-binding domain"/>
    <property type="match status" value="1"/>
</dbReference>
<sequence length="90" mass="9707">DALQVAAPATEAADPLAALTTRERQVAHALAAGMTNKEIAERLYVSVTTVNFHVRNILSKLGLRSRRDLRSLGIARRRPARTSSSSAVRG</sequence>
<dbReference type="InterPro" id="IPR036388">
    <property type="entry name" value="WH-like_DNA-bd_sf"/>
</dbReference>
<keyword evidence="2" id="KW-0238">DNA-binding</keyword>
<protein>
    <submittedName>
        <fullName evidence="5">Transcriptional regulator, LuxR family</fullName>
    </submittedName>
</protein>
<name>U2QXZ4_LEIAQ</name>
<dbReference type="PANTHER" id="PTHR44688">
    <property type="entry name" value="DNA-BINDING TRANSCRIPTIONAL ACTIVATOR DEVR_DOSR"/>
    <property type="match status" value="1"/>
</dbReference>